<protein>
    <recommendedName>
        <fullName evidence="10">S1/P1 Nuclease</fullName>
    </recommendedName>
</protein>
<keyword evidence="3" id="KW-0255">Endonuclease</keyword>
<accession>A0A1T4RRB2</accession>
<reference evidence="8 9" key="1">
    <citation type="submission" date="2017-02" db="EMBL/GenBank/DDBJ databases">
        <authorList>
            <person name="Peterson S.W."/>
        </authorList>
    </citation>
    <scope>NUCLEOTIDE SEQUENCE [LARGE SCALE GENOMIC DNA]</scope>
    <source>
        <strain evidence="8 9">DSM 21749</strain>
    </source>
</reference>
<dbReference type="SUPFAM" id="SSF48537">
    <property type="entry name" value="Phospholipase C/P1 nuclease"/>
    <property type="match status" value="1"/>
</dbReference>
<feature type="chain" id="PRO_5013114933" description="S1/P1 Nuclease" evidence="7">
    <location>
        <begin position="19"/>
        <end position="265"/>
    </location>
</feature>
<dbReference type="Gene3D" id="1.10.575.10">
    <property type="entry name" value="P1 Nuclease"/>
    <property type="match status" value="1"/>
</dbReference>
<dbReference type="InterPro" id="IPR008947">
    <property type="entry name" value="PLipase_C/P1_nuclease_dom_sf"/>
</dbReference>
<evidence type="ECO:0000256" key="5">
    <source>
        <dbReference type="ARBA" id="ARBA00023157"/>
    </source>
</evidence>
<evidence type="ECO:0000313" key="9">
    <source>
        <dbReference type="Proteomes" id="UP000190061"/>
    </source>
</evidence>
<evidence type="ECO:0000313" key="8">
    <source>
        <dbReference type="EMBL" id="SKA18504.1"/>
    </source>
</evidence>
<keyword evidence="9" id="KW-1185">Reference proteome</keyword>
<evidence type="ECO:0008006" key="10">
    <source>
        <dbReference type="Google" id="ProtNLM"/>
    </source>
</evidence>
<dbReference type="GO" id="GO:0003676">
    <property type="term" value="F:nucleic acid binding"/>
    <property type="evidence" value="ECO:0007669"/>
    <property type="project" value="InterPro"/>
</dbReference>
<evidence type="ECO:0000256" key="2">
    <source>
        <dbReference type="ARBA" id="ARBA00022723"/>
    </source>
</evidence>
<evidence type="ECO:0000256" key="1">
    <source>
        <dbReference type="ARBA" id="ARBA00022722"/>
    </source>
</evidence>
<dbReference type="GO" id="GO:0046872">
    <property type="term" value="F:metal ion binding"/>
    <property type="evidence" value="ECO:0007669"/>
    <property type="project" value="UniProtKB-KW"/>
</dbReference>
<dbReference type="AlphaFoldDB" id="A0A1T4RRB2"/>
<keyword evidence="4" id="KW-0378">Hydrolase</keyword>
<dbReference type="GO" id="GO:0004519">
    <property type="term" value="F:endonuclease activity"/>
    <property type="evidence" value="ECO:0007669"/>
    <property type="project" value="UniProtKB-KW"/>
</dbReference>
<dbReference type="Pfam" id="PF02265">
    <property type="entry name" value="S1-P1_nuclease"/>
    <property type="match status" value="1"/>
</dbReference>
<keyword evidence="5" id="KW-1015">Disulfide bond</keyword>
<dbReference type="CDD" id="cd11010">
    <property type="entry name" value="S1-P1_nuclease"/>
    <property type="match status" value="1"/>
</dbReference>
<name>A0A1T4RRB2_9GAMM</name>
<dbReference type="PANTHER" id="PTHR33146">
    <property type="entry name" value="ENDONUCLEASE 4"/>
    <property type="match status" value="1"/>
</dbReference>
<evidence type="ECO:0000256" key="7">
    <source>
        <dbReference type="SAM" id="SignalP"/>
    </source>
</evidence>
<dbReference type="GO" id="GO:0016788">
    <property type="term" value="F:hydrolase activity, acting on ester bonds"/>
    <property type="evidence" value="ECO:0007669"/>
    <property type="project" value="InterPro"/>
</dbReference>
<feature type="signal peptide" evidence="7">
    <location>
        <begin position="1"/>
        <end position="18"/>
    </location>
</feature>
<evidence type="ECO:0000256" key="3">
    <source>
        <dbReference type="ARBA" id="ARBA00022759"/>
    </source>
</evidence>
<gene>
    <name evidence="8" type="ORF">SAMN02745674_02328</name>
</gene>
<keyword evidence="2" id="KW-0479">Metal-binding</keyword>
<sequence>MMRPVLAALLLVPSVASAWGPQGHRLVARLAWTELDPAARAQVRQLLAGESDPTLHGIANWADQLREHDPDLGRRSTKWHYVNIGEHDCSYDTARDCPQDDCVVEAIRQQTGILADTSRPAAERRQALKFVVHFVGDVHQPLHAGHAHDKGGNTFQVNLDGDGSNLHRLWDSGLLNTAGLDDDAWMSRLQDMPLAVSAGEGPAAWAEASCRVVLEPGFYPAGPRIDGDYVTTWLPVAQAQLRRGGSHLAEVLNQALGAQADDPQG</sequence>
<dbReference type="Proteomes" id="UP000190061">
    <property type="component" value="Unassembled WGS sequence"/>
</dbReference>
<organism evidence="8 9">
    <name type="scientific">Lysobacter spongiicola DSM 21749</name>
    <dbReference type="NCBI Taxonomy" id="1122188"/>
    <lineage>
        <taxon>Bacteria</taxon>
        <taxon>Pseudomonadati</taxon>
        <taxon>Pseudomonadota</taxon>
        <taxon>Gammaproteobacteria</taxon>
        <taxon>Lysobacterales</taxon>
        <taxon>Lysobacteraceae</taxon>
        <taxon>Novilysobacter</taxon>
    </lineage>
</organism>
<dbReference type="STRING" id="1122188.SAMN02745674_02328"/>
<evidence type="ECO:0000256" key="4">
    <source>
        <dbReference type="ARBA" id="ARBA00022801"/>
    </source>
</evidence>
<dbReference type="GO" id="GO:0006308">
    <property type="term" value="P:DNA catabolic process"/>
    <property type="evidence" value="ECO:0007669"/>
    <property type="project" value="InterPro"/>
</dbReference>
<dbReference type="PANTHER" id="PTHR33146:SF26">
    <property type="entry name" value="ENDONUCLEASE 4"/>
    <property type="match status" value="1"/>
</dbReference>
<dbReference type="EMBL" id="FUXP01000010">
    <property type="protein sequence ID" value="SKA18504.1"/>
    <property type="molecule type" value="Genomic_DNA"/>
</dbReference>
<evidence type="ECO:0000256" key="6">
    <source>
        <dbReference type="ARBA" id="ARBA00023180"/>
    </source>
</evidence>
<proteinExistence type="predicted"/>
<dbReference type="InterPro" id="IPR003154">
    <property type="entry name" value="S1/P1nuclease"/>
</dbReference>
<keyword evidence="6" id="KW-0325">Glycoprotein</keyword>
<keyword evidence="7" id="KW-0732">Signal</keyword>
<keyword evidence="1" id="KW-0540">Nuclease</keyword>